<dbReference type="GO" id="GO:0006970">
    <property type="term" value="P:response to osmotic stress"/>
    <property type="evidence" value="ECO:0007669"/>
    <property type="project" value="InterPro"/>
</dbReference>
<evidence type="ECO:0000313" key="2">
    <source>
        <dbReference type="EMBL" id="PNY01606.1"/>
    </source>
</evidence>
<dbReference type="STRING" id="57577.A0A2K3NF13"/>
<evidence type="ECO:0000313" key="3">
    <source>
        <dbReference type="Proteomes" id="UP000236291"/>
    </source>
</evidence>
<dbReference type="PANTHER" id="PTHR37180">
    <property type="entry name" value="PRECURSOR OF CEP14"/>
    <property type="match status" value="1"/>
</dbReference>
<dbReference type="OrthoDB" id="1915362at2759"/>
<reference evidence="2 3" key="1">
    <citation type="journal article" date="2014" name="Am. J. Bot.">
        <title>Genome assembly and annotation for red clover (Trifolium pratense; Fabaceae).</title>
        <authorList>
            <person name="Istvanek J."/>
            <person name="Jaros M."/>
            <person name="Krenek A."/>
            <person name="Repkova J."/>
        </authorList>
    </citation>
    <scope>NUCLEOTIDE SEQUENCE [LARGE SCALE GENOMIC DNA]</scope>
    <source>
        <strain evidence="3">cv. Tatra</strain>
        <tissue evidence="2">Young leaves</tissue>
    </source>
</reference>
<dbReference type="Proteomes" id="UP000236291">
    <property type="component" value="Unassembled WGS sequence"/>
</dbReference>
<dbReference type="GO" id="GO:0006995">
    <property type="term" value="P:cellular response to nitrogen starvation"/>
    <property type="evidence" value="ECO:0007669"/>
    <property type="project" value="InterPro"/>
</dbReference>
<feature type="chain" id="PRO_5014355602" evidence="1">
    <location>
        <begin position="26"/>
        <end position="104"/>
    </location>
</feature>
<evidence type="ECO:0000256" key="1">
    <source>
        <dbReference type="SAM" id="SignalP"/>
    </source>
</evidence>
<dbReference type="AlphaFoldDB" id="A0A2K3NF13"/>
<accession>A0A2K3NF13</accession>
<organism evidence="2 3">
    <name type="scientific">Trifolium pratense</name>
    <name type="common">Red clover</name>
    <dbReference type="NCBI Taxonomy" id="57577"/>
    <lineage>
        <taxon>Eukaryota</taxon>
        <taxon>Viridiplantae</taxon>
        <taxon>Streptophyta</taxon>
        <taxon>Embryophyta</taxon>
        <taxon>Tracheophyta</taxon>
        <taxon>Spermatophyta</taxon>
        <taxon>Magnoliopsida</taxon>
        <taxon>eudicotyledons</taxon>
        <taxon>Gunneridae</taxon>
        <taxon>Pentapetalae</taxon>
        <taxon>rosids</taxon>
        <taxon>fabids</taxon>
        <taxon>Fabales</taxon>
        <taxon>Fabaceae</taxon>
        <taxon>Papilionoideae</taxon>
        <taxon>50 kb inversion clade</taxon>
        <taxon>NPAAA clade</taxon>
        <taxon>Hologalegina</taxon>
        <taxon>IRL clade</taxon>
        <taxon>Trifolieae</taxon>
        <taxon>Trifolium</taxon>
    </lineage>
</organism>
<dbReference type="PANTHER" id="PTHR37180:SF2">
    <property type="entry name" value="PRECURSOR OF CEP14"/>
    <property type="match status" value="1"/>
</dbReference>
<reference evidence="2 3" key="2">
    <citation type="journal article" date="2017" name="Front. Plant Sci.">
        <title>Gene Classification and Mining of Molecular Markers Useful in Red Clover (Trifolium pratense) Breeding.</title>
        <authorList>
            <person name="Istvanek J."/>
            <person name="Dluhosova J."/>
            <person name="Dluhos P."/>
            <person name="Patkova L."/>
            <person name="Nedelnik J."/>
            <person name="Repkova J."/>
        </authorList>
    </citation>
    <scope>NUCLEOTIDE SEQUENCE [LARGE SCALE GENOMIC DNA]</scope>
    <source>
        <strain evidence="3">cv. Tatra</strain>
        <tissue evidence="2">Young leaves</tissue>
    </source>
</reference>
<dbReference type="InterPro" id="IPR038930">
    <property type="entry name" value="CEP13/CEP14"/>
</dbReference>
<name>A0A2K3NF13_TRIPR</name>
<proteinExistence type="predicted"/>
<gene>
    <name evidence="2" type="ORF">L195_g024907</name>
</gene>
<keyword evidence="1" id="KW-0732">Signal</keyword>
<comment type="caution">
    <text evidence="2">The sequence shown here is derived from an EMBL/GenBank/DDBJ whole genome shotgun (WGS) entry which is preliminary data.</text>
</comment>
<feature type="signal peptide" evidence="1">
    <location>
        <begin position="1"/>
        <end position="25"/>
    </location>
</feature>
<protein>
    <submittedName>
        <fullName evidence="2">Uncharacterized protein</fullName>
    </submittedName>
</protein>
<sequence>MGHISTTQLVLLLILFSSLCSSLEARKLHLGSSKHKKIIHPPPTPRDSLFLSSLPKGKIPYSAPSKRGNSIEVDEKLVARHLISTDESEVRILLRSVPSPGAGH</sequence>
<dbReference type="EMBL" id="ASHM01020321">
    <property type="protein sequence ID" value="PNY01606.1"/>
    <property type="molecule type" value="Genomic_DNA"/>
</dbReference>